<evidence type="ECO:0000313" key="2">
    <source>
        <dbReference type="Proteomes" id="UP000016543"/>
    </source>
</evidence>
<proteinExistence type="predicted"/>
<organism evidence="1 2">
    <name type="scientific">Idiomarina baltica OS145</name>
    <dbReference type="NCBI Taxonomy" id="314276"/>
    <lineage>
        <taxon>Bacteria</taxon>
        <taxon>Pseudomonadati</taxon>
        <taxon>Pseudomonadota</taxon>
        <taxon>Gammaproteobacteria</taxon>
        <taxon>Alteromonadales</taxon>
        <taxon>Idiomarinaceae</taxon>
        <taxon>Idiomarina</taxon>
    </lineage>
</organism>
<protein>
    <submittedName>
        <fullName evidence="1">Uncharacterized protein</fullName>
    </submittedName>
</protein>
<evidence type="ECO:0000313" key="1">
    <source>
        <dbReference type="EMBL" id="EAQ32164.1"/>
    </source>
</evidence>
<dbReference type="Proteomes" id="UP000016543">
    <property type="component" value="Unassembled WGS sequence"/>
</dbReference>
<sequence length="34" mass="4007">MLKRVQKSVLMRYYAAQNKSVLMILSRPLPDERA</sequence>
<dbReference type="EMBL" id="AAMX01000008">
    <property type="protein sequence ID" value="EAQ32164.1"/>
    <property type="molecule type" value="Genomic_DNA"/>
</dbReference>
<accession>A0ABM9WMI3</accession>
<comment type="caution">
    <text evidence="1">The sequence shown here is derived from an EMBL/GenBank/DDBJ whole genome shotgun (WGS) entry which is preliminary data.</text>
</comment>
<reference evidence="1 2" key="1">
    <citation type="submission" date="2006-01" db="EMBL/GenBank/DDBJ databases">
        <authorList>
            <person name="Brettar I."/>
            <person name="Hofle M."/>
            <person name="Ferriera S."/>
            <person name="Johnson J."/>
            <person name="Kravitz S."/>
            <person name="Halpern A."/>
            <person name="Remington K."/>
            <person name="Beeson K."/>
            <person name="Tran B."/>
            <person name="Rogers Y.-H."/>
            <person name="Friedman R."/>
            <person name="Venter J.C."/>
        </authorList>
    </citation>
    <scope>NUCLEOTIDE SEQUENCE [LARGE SCALE GENOMIC DNA]</scope>
    <source>
        <strain evidence="1 2">OS145</strain>
    </source>
</reference>
<gene>
    <name evidence="1" type="ORF">OS145_13074</name>
</gene>
<keyword evidence="2" id="KW-1185">Reference proteome</keyword>
<name>A0ABM9WMI3_9GAMM</name>